<organism evidence="3 4">
    <name type="scientific">Ochrobactrum quorumnocens</name>
    <dbReference type="NCBI Taxonomy" id="271865"/>
    <lineage>
        <taxon>Bacteria</taxon>
        <taxon>Pseudomonadati</taxon>
        <taxon>Pseudomonadota</taxon>
        <taxon>Alphaproteobacteria</taxon>
        <taxon>Hyphomicrobiales</taxon>
        <taxon>Brucellaceae</taxon>
        <taxon>Brucella/Ochrobactrum group</taxon>
        <taxon>Ochrobactrum</taxon>
    </lineage>
</organism>
<feature type="transmembrane region" description="Helical" evidence="1">
    <location>
        <begin position="205"/>
        <end position="225"/>
    </location>
</feature>
<name>A0A248UE24_9HYPH</name>
<dbReference type="KEGG" id="och:CES85_5742"/>
<keyword evidence="1" id="KW-0472">Membrane</keyword>
<evidence type="ECO:0000313" key="4">
    <source>
        <dbReference type="Proteomes" id="UP000215256"/>
    </source>
</evidence>
<feature type="transmembrane region" description="Helical" evidence="1">
    <location>
        <begin position="83"/>
        <end position="109"/>
    </location>
</feature>
<dbReference type="RefSeq" id="WP_095445552.1">
    <property type="nucleotide sequence ID" value="NZ_CP022603.1"/>
</dbReference>
<sequence length="226" mass="24065">MKIRSKGMQLSRPGWPEVAVALLIYLMLLAVIAVMMARISDENAVLRGNFGMVANGIAGVLALAAAISMRIRSLRKFGLRRVAVTWLFAGAVIGIAAYGISHVMEAVYFTYIAEQNTQADFQAAATDGALSFLILLVSGAILTPFGEEAVFRSVVANALNRYGGWAGVGGSAFIFAAIHGPSVVFLNAFLIGVLTGLLFRKTNSIWPGLVVHAVFNGLWLITYAVA</sequence>
<dbReference type="Pfam" id="PF02517">
    <property type="entry name" value="Rce1-like"/>
    <property type="match status" value="1"/>
</dbReference>
<keyword evidence="3" id="KW-0645">Protease</keyword>
<dbReference type="InterPro" id="IPR003675">
    <property type="entry name" value="Rce1/LyrA-like_dom"/>
</dbReference>
<keyword evidence="1" id="KW-1133">Transmembrane helix</keyword>
<dbReference type="GO" id="GO:0080120">
    <property type="term" value="P:CAAX-box protein maturation"/>
    <property type="evidence" value="ECO:0007669"/>
    <property type="project" value="UniProtKB-ARBA"/>
</dbReference>
<dbReference type="InterPro" id="IPR052710">
    <property type="entry name" value="CAAX_protease"/>
</dbReference>
<reference evidence="3 4" key="1">
    <citation type="submission" date="2017-07" db="EMBL/GenBank/DDBJ databases">
        <title>Phylogenetic study on the rhizospheric bacterium Ochrobactrum sp. A44.</title>
        <authorList>
            <person name="Krzyzanowska D.M."/>
            <person name="Ossowicki A."/>
            <person name="Rajewska M."/>
            <person name="Maciag T."/>
            <person name="Kaczynski Z."/>
            <person name="Czerwicka M."/>
            <person name="Jafra S."/>
        </authorList>
    </citation>
    <scope>NUCLEOTIDE SEQUENCE [LARGE SCALE GENOMIC DNA]</scope>
    <source>
        <strain evidence="3 4">A44</strain>
    </source>
</reference>
<feature type="transmembrane region" description="Helical" evidence="1">
    <location>
        <begin position="52"/>
        <end position="71"/>
    </location>
</feature>
<feature type="transmembrane region" description="Helical" evidence="1">
    <location>
        <begin position="172"/>
        <end position="199"/>
    </location>
</feature>
<evidence type="ECO:0000256" key="1">
    <source>
        <dbReference type="SAM" id="Phobius"/>
    </source>
</evidence>
<dbReference type="GO" id="GO:0004175">
    <property type="term" value="F:endopeptidase activity"/>
    <property type="evidence" value="ECO:0007669"/>
    <property type="project" value="UniProtKB-ARBA"/>
</dbReference>
<keyword evidence="1" id="KW-0812">Transmembrane</keyword>
<gene>
    <name evidence="3" type="ORF">CES85_5742</name>
</gene>
<dbReference type="PANTHER" id="PTHR36435:SF1">
    <property type="entry name" value="CAAX AMINO TERMINAL PROTEASE FAMILY PROTEIN"/>
    <property type="match status" value="1"/>
</dbReference>
<proteinExistence type="predicted"/>
<accession>A0A248UE24</accession>
<keyword evidence="3" id="KW-0378">Hydrolase</keyword>
<dbReference type="OrthoDB" id="5322702at2"/>
<evidence type="ECO:0000259" key="2">
    <source>
        <dbReference type="Pfam" id="PF02517"/>
    </source>
</evidence>
<feature type="transmembrane region" description="Helical" evidence="1">
    <location>
        <begin position="129"/>
        <end position="151"/>
    </location>
</feature>
<dbReference type="EMBL" id="CP022603">
    <property type="protein sequence ID" value="ASV84938.1"/>
    <property type="molecule type" value="Genomic_DNA"/>
</dbReference>
<evidence type="ECO:0000313" key="3">
    <source>
        <dbReference type="EMBL" id="ASV84938.1"/>
    </source>
</evidence>
<feature type="domain" description="CAAX prenyl protease 2/Lysostaphin resistance protein A-like" evidence="2">
    <location>
        <begin position="131"/>
        <end position="217"/>
    </location>
</feature>
<dbReference type="AlphaFoldDB" id="A0A248UE24"/>
<dbReference type="Proteomes" id="UP000215256">
    <property type="component" value="Chromosome 2"/>
</dbReference>
<protein>
    <submittedName>
        <fullName evidence="3">CAAX protease self-immunity family protein</fullName>
    </submittedName>
</protein>
<dbReference type="GO" id="GO:0006508">
    <property type="term" value="P:proteolysis"/>
    <property type="evidence" value="ECO:0007669"/>
    <property type="project" value="UniProtKB-KW"/>
</dbReference>
<dbReference type="PANTHER" id="PTHR36435">
    <property type="entry name" value="SLR1288 PROTEIN"/>
    <property type="match status" value="1"/>
</dbReference>
<feature type="transmembrane region" description="Helical" evidence="1">
    <location>
        <begin position="20"/>
        <end position="40"/>
    </location>
</feature>